<evidence type="ECO:0000256" key="3">
    <source>
        <dbReference type="ARBA" id="ARBA00022692"/>
    </source>
</evidence>
<dbReference type="PANTHER" id="PTHR43731:SF14">
    <property type="entry name" value="PRESENILIN-ASSOCIATED RHOMBOID-LIKE PROTEIN, MITOCHONDRIAL"/>
    <property type="match status" value="1"/>
</dbReference>
<dbReference type="Pfam" id="PF01694">
    <property type="entry name" value="Rhomboid"/>
    <property type="match status" value="1"/>
</dbReference>
<feature type="transmembrane region" description="Helical" evidence="8">
    <location>
        <begin position="70"/>
        <end position="89"/>
    </location>
</feature>
<feature type="transmembrane region" description="Helical" evidence="8">
    <location>
        <begin position="185"/>
        <end position="203"/>
    </location>
</feature>
<evidence type="ECO:0000256" key="8">
    <source>
        <dbReference type="SAM" id="Phobius"/>
    </source>
</evidence>
<reference evidence="10 11" key="1">
    <citation type="submission" date="2019-07" db="EMBL/GenBank/DDBJ databases">
        <title>Whole genome shotgun sequence of Rhodospirillum oryzae NBRC 107573.</title>
        <authorList>
            <person name="Hosoyama A."/>
            <person name="Uohara A."/>
            <person name="Ohji S."/>
            <person name="Ichikawa N."/>
        </authorList>
    </citation>
    <scope>NUCLEOTIDE SEQUENCE [LARGE SCALE GENOMIC DNA]</scope>
    <source>
        <strain evidence="10 11">NBRC 107573</strain>
    </source>
</reference>
<evidence type="ECO:0000313" key="10">
    <source>
        <dbReference type="EMBL" id="GEO82798.1"/>
    </source>
</evidence>
<sequence length="251" mass="26779">MLPLHDDNPTTLRPVVTIGLMAFCIVVFLYQASLSPLGDARLTLAAGVVPARLFGAGNPFDLLTLVTCQYLHGGFLHLGGNLLYLWIFGNNVEDALGHRRFFLFYTVCGVVASLVHAASDPASTVPLIGASGAISGVLGAYLLLYPRARVLVWIGIFIVRLPAFIVLGLWFAFQVGAIVLGGGGSVAWGAHVGGFVAGLLLIIPMRRRGMTLWQPAQPRAPVVQRTRARSRVPVSGGTPPSPPPRRRGPWG</sequence>
<feature type="region of interest" description="Disordered" evidence="7">
    <location>
        <begin position="221"/>
        <end position="251"/>
    </location>
</feature>
<feature type="domain" description="Peptidase S54 rhomboid" evidence="9">
    <location>
        <begin position="61"/>
        <end position="207"/>
    </location>
</feature>
<dbReference type="AlphaFoldDB" id="A0A512HBI1"/>
<feature type="transmembrane region" description="Helical" evidence="8">
    <location>
        <begin position="12"/>
        <end position="30"/>
    </location>
</feature>
<dbReference type="InterPro" id="IPR022764">
    <property type="entry name" value="Peptidase_S54_rhomboid_dom"/>
</dbReference>
<evidence type="ECO:0000313" key="11">
    <source>
        <dbReference type="Proteomes" id="UP000321567"/>
    </source>
</evidence>
<dbReference type="InterPro" id="IPR050925">
    <property type="entry name" value="Rhomboid_protease_S54"/>
</dbReference>
<feature type="transmembrane region" description="Helical" evidence="8">
    <location>
        <begin position="101"/>
        <end position="119"/>
    </location>
</feature>
<evidence type="ECO:0000256" key="7">
    <source>
        <dbReference type="SAM" id="MobiDB-lite"/>
    </source>
</evidence>
<dbReference type="RefSeq" id="WP_147164825.1">
    <property type="nucleotide sequence ID" value="NZ_BJZO01000112.1"/>
</dbReference>
<feature type="transmembrane region" description="Helical" evidence="8">
    <location>
        <begin position="151"/>
        <end position="173"/>
    </location>
</feature>
<gene>
    <name evidence="10" type="ORF">ROR02_29290</name>
</gene>
<keyword evidence="3 8" id="KW-0812">Transmembrane</keyword>
<protein>
    <submittedName>
        <fullName evidence="10">Rhomboid family intramembrane serine protease</fullName>
    </submittedName>
</protein>
<keyword evidence="4" id="KW-0378">Hydrolase</keyword>
<feature type="transmembrane region" description="Helical" evidence="8">
    <location>
        <begin position="125"/>
        <end position="144"/>
    </location>
</feature>
<comment type="similarity">
    <text evidence="2">Belongs to the peptidase S54 family.</text>
</comment>
<evidence type="ECO:0000256" key="2">
    <source>
        <dbReference type="ARBA" id="ARBA00009045"/>
    </source>
</evidence>
<dbReference type="OrthoDB" id="9813074at2"/>
<proteinExistence type="inferred from homology"/>
<evidence type="ECO:0000256" key="5">
    <source>
        <dbReference type="ARBA" id="ARBA00022989"/>
    </source>
</evidence>
<dbReference type="GO" id="GO:0016020">
    <property type="term" value="C:membrane"/>
    <property type="evidence" value="ECO:0007669"/>
    <property type="project" value="UniProtKB-SubCell"/>
</dbReference>
<name>A0A512HBI1_9PROT</name>
<dbReference type="Proteomes" id="UP000321567">
    <property type="component" value="Unassembled WGS sequence"/>
</dbReference>
<dbReference type="GO" id="GO:0004252">
    <property type="term" value="F:serine-type endopeptidase activity"/>
    <property type="evidence" value="ECO:0007669"/>
    <property type="project" value="InterPro"/>
</dbReference>
<keyword evidence="10" id="KW-0645">Protease</keyword>
<keyword evidence="6 8" id="KW-0472">Membrane</keyword>
<dbReference type="GO" id="GO:0006508">
    <property type="term" value="P:proteolysis"/>
    <property type="evidence" value="ECO:0007669"/>
    <property type="project" value="UniProtKB-KW"/>
</dbReference>
<keyword evidence="11" id="KW-1185">Reference proteome</keyword>
<dbReference type="InterPro" id="IPR035952">
    <property type="entry name" value="Rhomboid-like_sf"/>
</dbReference>
<dbReference type="EMBL" id="BJZO01000112">
    <property type="protein sequence ID" value="GEO82798.1"/>
    <property type="molecule type" value="Genomic_DNA"/>
</dbReference>
<evidence type="ECO:0000256" key="6">
    <source>
        <dbReference type="ARBA" id="ARBA00023136"/>
    </source>
</evidence>
<dbReference type="SUPFAM" id="SSF144091">
    <property type="entry name" value="Rhomboid-like"/>
    <property type="match status" value="1"/>
</dbReference>
<evidence type="ECO:0000256" key="4">
    <source>
        <dbReference type="ARBA" id="ARBA00022801"/>
    </source>
</evidence>
<dbReference type="Gene3D" id="1.20.1540.10">
    <property type="entry name" value="Rhomboid-like"/>
    <property type="match status" value="1"/>
</dbReference>
<evidence type="ECO:0000259" key="9">
    <source>
        <dbReference type="Pfam" id="PF01694"/>
    </source>
</evidence>
<comment type="caution">
    <text evidence="10">The sequence shown here is derived from an EMBL/GenBank/DDBJ whole genome shotgun (WGS) entry which is preliminary data.</text>
</comment>
<dbReference type="PANTHER" id="PTHR43731">
    <property type="entry name" value="RHOMBOID PROTEASE"/>
    <property type="match status" value="1"/>
</dbReference>
<accession>A0A512HBI1</accession>
<organism evidence="10 11">
    <name type="scientific">Pararhodospirillum oryzae</name>
    <dbReference type="NCBI Taxonomy" id="478448"/>
    <lineage>
        <taxon>Bacteria</taxon>
        <taxon>Pseudomonadati</taxon>
        <taxon>Pseudomonadota</taxon>
        <taxon>Alphaproteobacteria</taxon>
        <taxon>Rhodospirillales</taxon>
        <taxon>Rhodospirillaceae</taxon>
        <taxon>Pararhodospirillum</taxon>
    </lineage>
</organism>
<comment type="subcellular location">
    <subcellularLocation>
        <location evidence="1">Membrane</location>
        <topology evidence="1">Multi-pass membrane protein</topology>
    </subcellularLocation>
</comment>
<evidence type="ECO:0000256" key="1">
    <source>
        <dbReference type="ARBA" id="ARBA00004141"/>
    </source>
</evidence>
<keyword evidence="5 8" id="KW-1133">Transmembrane helix</keyword>